<organism evidence="1">
    <name type="scientific">freshwater metagenome</name>
    <dbReference type="NCBI Taxonomy" id="449393"/>
    <lineage>
        <taxon>unclassified sequences</taxon>
        <taxon>metagenomes</taxon>
        <taxon>ecological metagenomes</taxon>
    </lineage>
</organism>
<dbReference type="PROSITE" id="PS51257">
    <property type="entry name" value="PROKAR_LIPOPROTEIN"/>
    <property type="match status" value="1"/>
</dbReference>
<proteinExistence type="predicted"/>
<dbReference type="AlphaFoldDB" id="A0A6J6H5X4"/>
<name>A0A6J6H5X4_9ZZZZ</name>
<protein>
    <submittedName>
        <fullName evidence="1">Unannotated protein</fullName>
    </submittedName>
</protein>
<accession>A0A6J6H5X4</accession>
<evidence type="ECO:0000313" key="1">
    <source>
        <dbReference type="EMBL" id="CAB4608140.1"/>
    </source>
</evidence>
<sequence length="218" mass="24152">MNRRLVPVVIAVGITLSACTIGAGNSANTVAMSTEPPATSTSVPWAVGAATKAWNKFVKSFDVVDVSQVSKGECGVRAMLITEGSLTFYWWDGVRWNDDSSQLAGGKGTMPVKVYSHDFTNDGAIDFFVTYEDEKAKGGPIYGGFFAYPWSGDSHCQWTWMDIDNGTTLTRTINRPEVNQRNGEVFAEGYSSRRWKSYGVYEYQPSSNSFVFREVRKK</sequence>
<gene>
    <name evidence="1" type="ORF">UFOPK1874_00249</name>
</gene>
<reference evidence="1" key="1">
    <citation type="submission" date="2020-05" db="EMBL/GenBank/DDBJ databases">
        <authorList>
            <person name="Chiriac C."/>
            <person name="Salcher M."/>
            <person name="Ghai R."/>
            <person name="Kavagutti S V."/>
        </authorList>
    </citation>
    <scope>NUCLEOTIDE SEQUENCE</scope>
</reference>
<dbReference type="EMBL" id="CAEZUX010000012">
    <property type="protein sequence ID" value="CAB4608140.1"/>
    <property type="molecule type" value="Genomic_DNA"/>
</dbReference>